<evidence type="ECO:0000256" key="2">
    <source>
        <dbReference type="ARBA" id="ARBA00022487"/>
    </source>
</evidence>
<dbReference type="InterPro" id="IPR029058">
    <property type="entry name" value="AB_hydrolase_fold"/>
</dbReference>
<dbReference type="GO" id="GO:0052689">
    <property type="term" value="F:carboxylic ester hydrolase activity"/>
    <property type="evidence" value="ECO:0007669"/>
    <property type="project" value="UniProtKB-KW"/>
</dbReference>
<dbReference type="PANTHER" id="PTHR43918:SF4">
    <property type="entry name" value="CARBOXYLIC ESTER HYDROLASE"/>
    <property type="match status" value="1"/>
</dbReference>
<dbReference type="FunCoup" id="A0A7M7RDI8">
    <property type="interactions" value="55"/>
</dbReference>
<dbReference type="Proteomes" id="UP000007110">
    <property type="component" value="Unassembled WGS sequence"/>
</dbReference>
<proteinExistence type="inferred from homology"/>
<comment type="similarity">
    <text evidence="1 4">Belongs to the type-B carboxylesterase/lipase family.</text>
</comment>
<dbReference type="PANTHER" id="PTHR43918">
    <property type="entry name" value="ACETYLCHOLINESTERASE"/>
    <property type="match status" value="1"/>
</dbReference>
<dbReference type="InterPro" id="IPR019826">
    <property type="entry name" value="Carboxylesterase_B_AS"/>
</dbReference>
<dbReference type="Pfam" id="PF00135">
    <property type="entry name" value="COesterase"/>
    <property type="match status" value="1"/>
</dbReference>
<evidence type="ECO:0000313" key="7">
    <source>
        <dbReference type="Proteomes" id="UP000007110"/>
    </source>
</evidence>
<keyword evidence="4" id="KW-0732">Signal</keyword>
<dbReference type="InterPro" id="IPR002018">
    <property type="entry name" value="CarbesteraseB"/>
</dbReference>
<reference evidence="7" key="1">
    <citation type="submission" date="2015-02" db="EMBL/GenBank/DDBJ databases">
        <title>Genome sequencing for Strongylocentrotus purpuratus.</title>
        <authorList>
            <person name="Murali S."/>
            <person name="Liu Y."/>
            <person name="Vee V."/>
            <person name="English A."/>
            <person name="Wang M."/>
            <person name="Skinner E."/>
            <person name="Han Y."/>
            <person name="Muzny D.M."/>
            <person name="Worley K.C."/>
            <person name="Gibbs R.A."/>
        </authorList>
    </citation>
    <scope>NUCLEOTIDE SEQUENCE</scope>
</reference>
<dbReference type="InParanoid" id="A0A7M7RDI8"/>
<dbReference type="RefSeq" id="XP_782249.1">
    <property type="nucleotide sequence ID" value="XM_777156.4"/>
</dbReference>
<evidence type="ECO:0000256" key="3">
    <source>
        <dbReference type="ARBA" id="ARBA00022801"/>
    </source>
</evidence>
<feature type="chain" id="PRO_5029951768" description="Carboxylic ester hydrolase" evidence="4">
    <location>
        <begin position="24"/>
        <end position="612"/>
    </location>
</feature>
<evidence type="ECO:0000259" key="5">
    <source>
        <dbReference type="Pfam" id="PF00135"/>
    </source>
</evidence>
<keyword evidence="7" id="KW-1185">Reference proteome</keyword>
<dbReference type="AlphaFoldDB" id="A0A7M7RDI8"/>
<protein>
    <recommendedName>
        <fullName evidence="4">Carboxylic ester hydrolase</fullName>
        <ecNumber evidence="4">3.1.1.-</ecNumber>
    </recommendedName>
</protein>
<dbReference type="Gene3D" id="3.40.50.1820">
    <property type="entry name" value="alpha/beta hydrolase"/>
    <property type="match status" value="1"/>
</dbReference>
<dbReference type="GeneID" id="576889"/>
<reference evidence="6" key="2">
    <citation type="submission" date="2021-01" db="UniProtKB">
        <authorList>
            <consortium name="EnsemblMetazoa"/>
        </authorList>
    </citation>
    <scope>IDENTIFICATION</scope>
</reference>
<keyword evidence="3 4" id="KW-0378">Hydrolase</keyword>
<organism evidence="6 7">
    <name type="scientific">Strongylocentrotus purpuratus</name>
    <name type="common">Purple sea urchin</name>
    <dbReference type="NCBI Taxonomy" id="7668"/>
    <lineage>
        <taxon>Eukaryota</taxon>
        <taxon>Metazoa</taxon>
        <taxon>Echinodermata</taxon>
        <taxon>Eleutherozoa</taxon>
        <taxon>Echinozoa</taxon>
        <taxon>Echinoidea</taxon>
        <taxon>Euechinoidea</taxon>
        <taxon>Echinacea</taxon>
        <taxon>Camarodonta</taxon>
        <taxon>Echinidea</taxon>
        <taxon>Strongylocentrotidae</taxon>
        <taxon>Strongylocentrotus</taxon>
    </lineage>
</organism>
<dbReference type="OMA" id="SATWATH"/>
<accession>A0A7M7RDI8</accession>
<dbReference type="EC" id="3.1.1.-" evidence="4"/>
<dbReference type="KEGG" id="spu:576889"/>
<dbReference type="FunFam" id="3.40.50.1820:FF:000128">
    <property type="entry name" value="Carboxylic ester hydrolase"/>
    <property type="match status" value="1"/>
</dbReference>
<dbReference type="InterPro" id="IPR050654">
    <property type="entry name" value="AChE-related_enzymes"/>
</dbReference>
<dbReference type="EnsemblMetazoa" id="XM_777156">
    <property type="protein sequence ID" value="XP_782249"/>
    <property type="gene ID" value="LOC576889"/>
</dbReference>
<dbReference type="SUPFAM" id="SSF53474">
    <property type="entry name" value="alpha/beta-Hydrolases"/>
    <property type="match status" value="1"/>
</dbReference>
<evidence type="ECO:0000256" key="1">
    <source>
        <dbReference type="ARBA" id="ARBA00005964"/>
    </source>
</evidence>
<keyword evidence="2" id="KW-0719">Serine esterase</keyword>
<dbReference type="ESTHER" id="strpu-chelike">
    <property type="family name" value="Cholinesterase-like"/>
</dbReference>
<evidence type="ECO:0000313" key="6">
    <source>
        <dbReference type="EnsemblMetazoa" id="XP_782249"/>
    </source>
</evidence>
<dbReference type="OrthoDB" id="408631at2759"/>
<dbReference type="PROSITE" id="PS00122">
    <property type="entry name" value="CARBOXYLESTERASE_B_1"/>
    <property type="match status" value="1"/>
</dbReference>
<name>A0A7M7RDI8_STRPU</name>
<feature type="domain" description="Carboxylesterase type B" evidence="5">
    <location>
        <begin position="52"/>
        <end position="561"/>
    </location>
</feature>
<sequence length="612" mass="68517">MEGMWIICAMLLITGLLTGQGDAQRPQTTLPGTTTRLTGIYLPYNESQYLNVDTRMEAFLGIPFAEPPTGDLRFKNPVKKGDLGRTYLAITNRPQCPQTSPLDDIPGNPGVGREVDEDCLYLAVHTSSPRPSNAPVVVWFHGGGYTIGAGSATYYEPLPLIALAPDIVFVTVNYRLGVYGFLTTGDSVSPGNYGMFDQVMALEWVQTNIDAFGGDPSRVTIMGESAGASSAGLHLLSPLSDGLFHQVIMQSGNALCPWAVDTVIDRQVGFTREIADQVNCTDLDNELVVECLRDVDEPVLTQAQATLTLKYLTNELLFTPVVDQAFIPDLPVEIIKRQEFRSVPTLLGTNEDEGTLIALRAYPSYVLRQNPPTVTLEDFIKLLPDYLFYYTPMLATATEQWYVDWRQADDSAANQVNAFIKLNTDQMFACPTEAMARAMVDTGAPVYRYEMTHDPTMSIFIGLPGWLGAGHAEELQFVFAWGLNQDLTDVLKRQSDEEKSMSVQFMRYWTNFIQTGDPNGLQSTGEYPEWPRYTLPEQEYKKLSLTMENGRAMRADTCTFWLNYAPALNSYGDFSGLYEEWGEQYTQWRDIHMVQWTDTFEEYKNNDQCGTP</sequence>
<evidence type="ECO:0000256" key="4">
    <source>
        <dbReference type="RuleBase" id="RU361235"/>
    </source>
</evidence>
<feature type="signal peptide" evidence="4">
    <location>
        <begin position="1"/>
        <end position="23"/>
    </location>
</feature>